<gene>
    <name evidence="2" type="ORF">AZF04_13490</name>
</gene>
<evidence type="ECO:0000313" key="3">
    <source>
        <dbReference type="Proteomes" id="UP000075806"/>
    </source>
</evidence>
<feature type="transmembrane region" description="Helical" evidence="1">
    <location>
        <begin position="56"/>
        <end position="76"/>
    </location>
</feature>
<proteinExistence type="predicted"/>
<dbReference type="InterPro" id="IPR025356">
    <property type="entry name" value="DUF4260"/>
</dbReference>
<protein>
    <recommendedName>
        <fullName evidence="4">DUF4260 domain-containing protein</fullName>
    </recommendedName>
</protein>
<dbReference type="OrthoDB" id="9813911at2"/>
<dbReference type="STRING" id="519424.AZF04_13490"/>
<keyword evidence="1" id="KW-1133">Transmembrane helix</keyword>
<feature type="transmembrane region" description="Helical" evidence="1">
    <location>
        <begin position="5"/>
        <end position="23"/>
    </location>
</feature>
<sequence>MNNQLIVRIENGIAFLFSFYIYVQLDFPIWLFFVLLLVPDVTMIGYAWNHKIGASIYNLGHSLILPLIFLLFAIFFKVDTLLLLSIIWLAHIFIDRFFGYGLKYPDNFKHTHIQEI</sequence>
<name>A0A161P3I3_9BACI</name>
<dbReference type="Proteomes" id="UP000075806">
    <property type="component" value="Unassembled WGS sequence"/>
</dbReference>
<feature type="transmembrane region" description="Helical" evidence="1">
    <location>
        <begin position="82"/>
        <end position="102"/>
    </location>
</feature>
<dbReference type="Pfam" id="PF14079">
    <property type="entry name" value="DUF4260"/>
    <property type="match status" value="1"/>
</dbReference>
<organism evidence="2 3">
    <name type="scientific">Alkalihalobacillus trypoxylicola</name>
    <dbReference type="NCBI Taxonomy" id="519424"/>
    <lineage>
        <taxon>Bacteria</taxon>
        <taxon>Bacillati</taxon>
        <taxon>Bacillota</taxon>
        <taxon>Bacilli</taxon>
        <taxon>Bacillales</taxon>
        <taxon>Bacillaceae</taxon>
        <taxon>Alkalihalobacillus</taxon>
    </lineage>
</organism>
<keyword evidence="3" id="KW-1185">Reference proteome</keyword>
<comment type="caution">
    <text evidence="2">The sequence shown here is derived from an EMBL/GenBank/DDBJ whole genome shotgun (WGS) entry which is preliminary data.</text>
</comment>
<keyword evidence="1" id="KW-0812">Transmembrane</keyword>
<dbReference type="EMBL" id="LTAO01000039">
    <property type="protein sequence ID" value="KYG26093.1"/>
    <property type="molecule type" value="Genomic_DNA"/>
</dbReference>
<keyword evidence="1" id="KW-0472">Membrane</keyword>
<reference evidence="2" key="1">
    <citation type="submission" date="2016-02" db="EMBL/GenBank/DDBJ databases">
        <title>Genome sequence of Bacillus trypoxylicola KCTC 13244(T).</title>
        <authorList>
            <person name="Jeong H."/>
            <person name="Park S.-H."/>
            <person name="Choi S.-K."/>
        </authorList>
    </citation>
    <scope>NUCLEOTIDE SEQUENCE [LARGE SCALE GENOMIC DNA]</scope>
    <source>
        <strain evidence="2">KCTC 13244</strain>
    </source>
</reference>
<evidence type="ECO:0000256" key="1">
    <source>
        <dbReference type="SAM" id="Phobius"/>
    </source>
</evidence>
<evidence type="ECO:0008006" key="4">
    <source>
        <dbReference type="Google" id="ProtNLM"/>
    </source>
</evidence>
<dbReference type="AlphaFoldDB" id="A0A161P3I3"/>
<dbReference type="RefSeq" id="WP_061950269.1">
    <property type="nucleotide sequence ID" value="NZ_LTAO01000039.1"/>
</dbReference>
<evidence type="ECO:0000313" key="2">
    <source>
        <dbReference type="EMBL" id="KYG26093.1"/>
    </source>
</evidence>
<accession>A0A161P3I3</accession>